<dbReference type="InterPro" id="IPR042104">
    <property type="entry name" value="PKS_dehydratase_sf"/>
</dbReference>
<dbReference type="Gene3D" id="3.40.50.720">
    <property type="entry name" value="NAD(P)-binding Rossmann-like Domain"/>
    <property type="match status" value="1"/>
</dbReference>
<dbReference type="Pfam" id="PF00109">
    <property type="entry name" value="ketoacyl-synt"/>
    <property type="match status" value="2"/>
</dbReference>
<evidence type="ECO:0000259" key="8">
    <source>
        <dbReference type="PROSITE" id="PS52019"/>
    </source>
</evidence>
<dbReference type="SMART" id="SM00825">
    <property type="entry name" value="PKS_KS"/>
    <property type="match status" value="1"/>
</dbReference>
<dbReference type="InterPro" id="IPR014030">
    <property type="entry name" value="Ketoacyl_synth_N"/>
</dbReference>
<evidence type="ECO:0000256" key="5">
    <source>
        <dbReference type="SAM" id="MobiDB-lite"/>
    </source>
</evidence>
<feature type="active site" description="Proton acceptor; for dehydratase activity" evidence="4">
    <location>
        <position position="2792"/>
    </location>
</feature>
<dbReference type="GO" id="GO:0004315">
    <property type="term" value="F:3-oxoacyl-[acyl-carrier-protein] synthase activity"/>
    <property type="evidence" value="ECO:0007669"/>
    <property type="project" value="InterPro"/>
</dbReference>
<organism evidence="9 10">
    <name type="scientific">Anatilimnocola aggregata</name>
    <dbReference type="NCBI Taxonomy" id="2528021"/>
    <lineage>
        <taxon>Bacteria</taxon>
        <taxon>Pseudomonadati</taxon>
        <taxon>Planctomycetota</taxon>
        <taxon>Planctomycetia</taxon>
        <taxon>Pirellulales</taxon>
        <taxon>Pirellulaceae</taxon>
        <taxon>Anatilimnocola</taxon>
    </lineage>
</organism>
<feature type="active site" description="Proton donor; for dehydratase activity" evidence="4">
    <location>
        <position position="2961"/>
    </location>
</feature>
<keyword evidence="1" id="KW-0596">Phosphopantetheine</keyword>
<dbReference type="PROSITE" id="PS00606">
    <property type="entry name" value="KS3_1"/>
    <property type="match status" value="1"/>
</dbReference>
<dbReference type="InterPro" id="IPR036291">
    <property type="entry name" value="NAD(P)-bd_dom_sf"/>
</dbReference>
<feature type="domain" description="Carrier" evidence="6">
    <location>
        <begin position="1551"/>
        <end position="1632"/>
    </location>
</feature>
<evidence type="ECO:0000259" key="7">
    <source>
        <dbReference type="PROSITE" id="PS52004"/>
    </source>
</evidence>
<dbReference type="Gene3D" id="1.10.1200.10">
    <property type="entry name" value="ACP-like"/>
    <property type="match status" value="2"/>
</dbReference>
<dbReference type="PROSITE" id="PS52004">
    <property type="entry name" value="KS3_2"/>
    <property type="match status" value="2"/>
</dbReference>
<keyword evidence="3" id="KW-0808">Transferase</keyword>
<dbReference type="CDD" id="cd00833">
    <property type="entry name" value="PKS"/>
    <property type="match status" value="1"/>
</dbReference>
<dbReference type="PROSITE" id="PS52019">
    <property type="entry name" value="PKS_MFAS_DH"/>
    <property type="match status" value="1"/>
</dbReference>
<dbReference type="InterPro" id="IPR050091">
    <property type="entry name" value="PKS_NRPS_Biosynth_Enz"/>
</dbReference>
<dbReference type="InterPro" id="IPR049552">
    <property type="entry name" value="PKS_DH_N"/>
</dbReference>
<dbReference type="InterPro" id="IPR016039">
    <property type="entry name" value="Thiolase-like"/>
</dbReference>
<accession>A0A517YCS8</accession>
<dbReference type="InterPro" id="IPR020841">
    <property type="entry name" value="PKS_Beta-ketoAc_synthase_dom"/>
</dbReference>
<dbReference type="PANTHER" id="PTHR43775:SF37">
    <property type="entry name" value="SI:DKEY-61P9.11"/>
    <property type="match status" value="1"/>
</dbReference>
<dbReference type="PANTHER" id="PTHR43775">
    <property type="entry name" value="FATTY ACID SYNTHASE"/>
    <property type="match status" value="1"/>
</dbReference>
<dbReference type="Pfam" id="PF08659">
    <property type="entry name" value="KR"/>
    <property type="match status" value="1"/>
</dbReference>
<dbReference type="OrthoDB" id="219272at2"/>
<dbReference type="SUPFAM" id="SSF51735">
    <property type="entry name" value="NAD(P)-binding Rossmann-fold domains"/>
    <property type="match status" value="1"/>
</dbReference>
<gene>
    <name evidence="9" type="primary">pksL</name>
    <name evidence="9" type="ORF">ETAA8_31200</name>
</gene>
<evidence type="ECO:0000256" key="1">
    <source>
        <dbReference type="ARBA" id="ARBA00022450"/>
    </source>
</evidence>
<dbReference type="GO" id="GO:0006633">
    <property type="term" value="P:fatty acid biosynthetic process"/>
    <property type="evidence" value="ECO:0007669"/>
    <property type="project" value="InterPro"/>
</dbReference>
<dbReference type="Gene3D" id="3.40.366.10">
    <property type="entry name" value="Malonyl-Coenzyme A Acyl Carrier Protein, domain 2"/>
    <property type="match status" value="1"/>
</dbReference>
<dbReference type="SUPFAM" id="SSF52151">
    <property type="entry name" value="FabD/lysophospholipase-like"/>
    <property type="match status" value="1"/>
</dbReference>
<dbReference type="InterPro" id="IPR014031">
    <property type="entry name" value="Ketoacyl_synth_C"/>
</dbReference>
<evidence type="ECO:0000256" key="3">
    <source>
        <dbReference type="ARBA" id="ARBA00022679"/>
    </source>
</evidence>
<evidence type="ECO:0000313" key="9">
    <source>
        <dbReference type="EMBL" id="QDU28028.1"/>
    </source>
</evidence>
<evidence type="ECO:0000259" key="6">
    <source>
        <dbReference type="PROSITE" id="PS50075"/>
    </source>
</evidence>
<feature type="region of interest" description="N-terminal hotdog fold" evidence="4">
    <location>
        <begin position="2760"/>
        <end position="2883"/>
    </location>
</feature>
<dbReference type="InterPro" id="IPR001227">
    <property type="entry name" value="Ac_transferase_dom_sf"/>
</dbReference>
<dbReference type="SUPFAM" id="SSF53901">
    <property type="entry name" value="Thiolase-like"/>
    <property type="match status" value="3"/>
</dbReference>
<evidence type="ECO:0000256" key="4">
    <source>
        <dbReference type="PROSITE-ProRule" id="PRU01363"/>
    </source>
</evidence>
<dbReference type="Pfam" id="PF16197">
    <property type="entry name" value="KAsynt_C_assoc"/>
    <property type="match status" value="1"/>
</dbReference>
<feature type="region of interest" description="Disordered" evidence="5">
    <location>
        <begin position="1463"/>
        <end position="1512"/>
    </location>
</feature>
<dbReference type="SUPFAM" id="SSF55048">
    <property type="entry name" value="Probable ACP-binding domain of malonyl-CoA ACP transacylase"/>
    <property type="match status" value="1"/>
</dbReference>
<dbReference type="SUPFAM" id="SSF47336">
    <property type="entry name" value="ACP-like"/>
    <property type="match status" value="2"/>
</dbReference>
<feature type="domain" description="Ketosynthase family 3 (KS3)" evidence="7">
    <location>
        <begin position="8"/>
        <end position="467"/>
    </location>
</feature>
<proteinExistence type="predicted"/>
<dbReference type="InterPro" id="IPR014043">
    <property type="entry name" value="Acyl_transferase_dom"/>
</dbReference>
<dbReference type="PROSITE" id="PS50075">
    <property type="entry name" value="CARRIER"/>
    <property type="match status" value="2"/>
</dbReference>
<sequence>MTSAKLPQTPIAIVGMAARLPGAANLDEYWNLIRTKSVGYGQVPESFLERELYFHPDKGVRGKAYTTLAGIVPVVDPDPRTCRISDSLRARSEPAHLTYADTVASAFRHAGYDPFHLPTKNVGVYVGHAKATVIATDLTFSTKIEQAAHVVRNTPGFEQLSPAAQQRVFADLIANTRASRRARTVGPQPFVGSGHLPATIAEIFGLEGPQLAIDAACASSLFSLALGALALDRGEVDMAIVGGASQIRSDVLVLFCQAQTCSAYGSYPFDARADGMVPSDGYTVALLKTLPRAQADGDKILGVISGIGISSDGKGKSLWAPRKEGQVLAMQRAYGTWHDPALTQYVECHATATQVGDATELEALREFFQPHVPAGRKIPIGGVKANIGHTLESAGMAGLIKLLLAMQHEVFPVTPTNKLSESIPWDQLPVRVSSEEQPWPRPAGGLRRAGVNAFGIGGLNVHVIVDEAPPRAAQPKQISQPTLLSATNGKDCQCAANGQRSPDAGLAIIGRGVVLPGAFSLESLRQLVRSAQDPKSAPPAERWIAEHFVDPHERRPHRVVSARGGFIRDWNYDWRKHKIPPKQLATSSPLQFMLLDCVEQALGEAKLDPAKLRSARTAVVVGGGFGGEFAAALTASVRIPEMERTVKRLFAEQNVPAHLQAQLLPLIGKRLLDAFPNILDETGSFTSSTLASRISKHFDLNGGAVAIDAGDASALAALAIARNLLESGVNDYVICAVGYRGLDLVDFEATSLSGYLSKSDPKSPFSKSTDGCALGEGAGVWLLQRSSAALRDGNQAFGIVRGIGHAASTQALSDAVAKAAQQACNQAKVLPAEIATVEVAGSGDAKRVLADLTGLQAAFSHKSRVSPLHLSSGVPQFGSLCSAQGIVALMRASLSIEQGEALPTLGHTDSHPLLTGPHAALSASQKLQSLPSTIQVGSRLAGVATLTDRGFAMHAILEYGTPAPVTRHVDKCDEATPEPRVVTNAPEIPTPSTPMSVPTMIQLATPEVATLPSLLRVGAASPEALLARLKQLSIDLPNAWRPLLNYQFNEGDAARAVFVAANVAELQRKLELAIKHFQQTELALPLMEQGIFIASPGNEQLRTAFVFAGQGSQYTGMLQNLIEHNAVAREAQQEIETSLAKLGCVPFAQLAWQEDAGLGQDVFSTQISILAADTILYRTLTASGIKPDIVCGHSYGEYPALVAAGAMSFEQAVRLTQSRCRAIEASRSGPSGMLSTSAPVAEIERTLREQRLPAYIANYNAPAQTIMGGTLEALEQLEAALVSGGALVKRLNVPRAFHTPLIADAKPAFRSAVRRERLHPARIPLLSSVSNRFEADPEVILDNLVDQLTEPVRYPELIRRLTDDGVTLLIEVGPKQVLTGLHRAILPTLGAMQVRTIATDNPKQPGGESLLRVQALWECLGGKELASVSREVASRTLKQTNVEQGTANAQFPIVHFDATLRRKEKLKQSHSSPSANGDASHSPAAATKSNGHSAAHGQPTAAAPQHAPKATTSVVEPILAPRDLLPDTLPDVLPVAQPQAAPVAVAAAPSTSVADMEQYLVNFVVDQTGYPPEFVELDADLEADLGIDSIKKAQLFGELNDQFQIPASTISTLTLDQFPTLRHIAEFLQRTTQGTSQPVSEPVKAFEPATVQPTTAIVVPIAADSKPTVAEHALPIQSLPAVTALNAPVEQVLTEEPSAVTLANPTENATDLEQFLIQFVVDQTGYPQDFVELDADLEADLGIDSIKKAQLFGELNDHFEVTSVNTNNLTLDQFPTLRHIVEFLRNLPRRGVRSHHSVGSPAATQLEETSDEPPAAAVAVASASPVEVAELEPVAPTASTPAPVAPDVQPWNDPLARENFRSTTREALVYRRAPVFPAVLPQPASGSNRARRLLCLAGTPFEMGLQQANACGDELKELLKSWSAMPSSDQELVSRARRVEQAAKWLGRNGVEELRGLAEGLGVPLQLVIAFNLVNDAFQPTTMVGAKIEPGAGVRLLLAENAHSFDSPETSEFQAVQRTCAGRTVTLFGLPGQLGARAGVSSHGLAMVCLASSTSDATSPEFETDNYVSGAVLLRKVLTEADSFAQAQSLLQSQQLPSGWSFLVADLVGEQIGVLTQQAGSWTKSVIEDSIVLGGSDESASLRNFWKGGGVSDQLLAELPAGRLLLLNARRVESRTISKSKLPAECHRQSAWSAADLALPETKIASSSQHLSQLPAESARVGHRYVLKLVPAPLEPGPRAQWHGSALILGDNLASRALARQLRQEKVDSVILDASQPLPEIIARVEAECAAQSVPHLFLMQGWDTPARCDLRHAAWQTRKQAGMLAPFAVAQRWHQLTTEQKLLEQCTLAAAVSLGGNCGLTAAPAFEGAATAGMIKSLTSELRYAGINSFRAKIVDSPAHEDPQRIAIQLLRELASGDRSAEVAYRDDERHVLRIVREAASSLATKAPTRGGVWVVTGGARGVTSVTVRELAARYGSRLHLLGSSPQPQVDPAWLELDAAGLNQLKVKILTEARAAGAVPAKAWSKLERGLEIQRNLLAMQAAGVAASYHQCDVADVSQLTATIDKIRHTDGPITGIVHGAGIEAASQFARKKWESIVATLNIKIDGALGLLDATRNDPVEFFLGFGSVSGLVGGPGQADYAMANYLLCNLMERIRHERPGCLALGVHWSAFDGTGMAARPESRLALEKMGAKFMSPEEGAAHLIDEFERGLPSAQIAFCEPNGKVAARLAEQADAEETPPLSVSTSGAPQTEVQPSLPPMLDRIESQVNGASLAARVEFCPARDPFLWHHRLYGKPFLPAVISLETMLQAAELFAGRPATAIRNLALVNGLAVPEDQTREARVTVTKEHDRYSCQLTVDLLDRKGRTLQKDRVIAAAEAEFAESAAPLQAWPDHEPPLGLLPAQYVDFSPIYHGAPFRRLKSYFSQYDGGFGSLQAEDLGALLGARGTRGARTPAAILDACLFACGSFSFWMFEKRIDVPHSIGCLQLGSLPDAGEQLKLRFRYRGSEDGLQRFDFQVIGGDAAVILQVTDYRGISLSQRLK</sequence>
<dbReference type="KEGG" id="aagg:ETAA8_31200"/>
<keyword evidence="10" id="KW-1185">Reference proteome</keyword>
<dbReference type="InterPro" id="IPR018201">
    <property type="entry name" value="Ketoacyl_synth_AS"/>
</dbReference>
<feature type="region of interest" description="Disordered" evidence="5">
    <location>
        <begin position="2734"/>
        <end position="2758"/>
    </location>
</feature>
<dbReference type="Gene3D" id="3.60.60.10">
    <property type="entry name" value="Penicillin V Acylase, Chain A"/>
    <property type="match status" value="1"/>
</dbReference>
<feature type="domain" description="Ketosynthase family 3 (KS3)" evidence="7">
    <location>
        <begin position="503"/>
        <end position="959"/>
    </location>
</feature>
<dbReference type="Pfam" id="PF00698">
    <property type="entry name" value="Acyl_transf_1"/>
    <property type="match status" value="1"/>
</dbReference>
<dbReference type="Gene3D" id="3.30.70.250">
    <property type="entry name" value="Malonyl-CoA ACP transacylase, ACP-binding"/>
    <property type="match status" value="1"/>
</dbReference>
<reference evidence="9 10" key="1">
    <citation type="submission" date="2019-02" db="EMBL/GenBank/DDBJ databases">
        <title>Deep-cultivation of Planctomycetes and their phenomic and genomic characterization uncovers novel biology.</title>
        <authorList>
            <person name="Wiegand S."/>
            <person name="Jogler M."/>
            <person name="Boedeker C."/>
            <person name="Pinto D."/>
            <person name="Vollmers J."/>
            <person name="Rivas-Marin E."/>
            <person name="Kohn T."/>
            <person name="Peeters S.H."/>
            <person name="Heuer A."/>
            <person name="Rast P."/>
            <person name="Oberbeckmann S."/>
            <person name="Bunk B."/>
            <person name="Jeske O."/>
            <person name="Meyerdierks A."/>
            <person name="Storesund J.E."/>
            <person name="Kallscheuer N."/>
            <person name="Luecker S."/>
            <person name="Lage O.M."/>
            <person name="Pohl T."/>
            <person name="Merkel B.J."/>
            <person name="Hornburger P."/>
            <person name="Mueller R.-W."/>
            <person name="Bruemmer F."/>
            <person name="Labrenz M."/>
            <person name="Spormann A.M."/>
            <person name="Op den Camp H."/>
            <person name="Overmann J."/>
            <person name="Amann R."/>
            <person name="Jetten M.S.M."/>
            <person name="Mascher T."/>
            <person name="Medema M.H."/>
            <person name="Devos D.P."/>
            <person name="Kaster A.-K."/>
            <person name="Ovreas L."/>
            <person name="Rohde M."/>
            <person name="Galperin M.Y."/>
            <person name="Jogler C."/>
        </authorList>
    </citation>
    <scope>NUCLEOTIDE SEQUENCE [LARGE SCALE GENOMIC DNA]</scope>
    <source>
        <strain evidence="9 10">ETA_A8</strain>
    </source>
</reference>
<feature type="domain" description="PKS/mFAS DH" evidence="8">
    <location>
        <begin position="2760"/>
        <end position="3044"/>
    </location>
</feature>
<dbReference type="SMART" id="SM00827">
    <property type="entry name" value="PKS_AT"/>
    <property type="match status" value="1"/>
</dbReference>
<dbReference type="Gene3D" id="3.10.129.110">
    <property type="entry name" value="Polyketide synthase dehydratase"/>
    <property type="match status" value="1"/>
</dbReference>
<dbReference type="InterPro" id="IPR013968">
    <property type="entry name" value="PKS_KR"/>
</dbReference>
<dbReference type="EMBL" id="CP036274">
    <property type="protein sequence ID" value="QDU28028.1"/>
    <property type="molecule type" value="Genomic_DNA"/>
</dbReference>
<dbReference type="InterPro" id="IPR016036">
    <property type="entry name" value="Malonyl_transacylase_ACP-bd"/>
</dbReference>
<dbReference type="Pfam" id="PF02801">
    <property type="entry name" value="Ketoacyl-synt_C"/>
    <property type="match status" value="2"/>
</dbReference>
<dbReference type="Proteomes" id="UP000315017">
    <property type="component" value="Chromosome"/>
</dbReference>
<feature type="domain" description="Carrier" evidence="6">
    <location>
        <begin position="1707"/>
        <end position="1788"/>
    </location>
</feature>
<dbReference type="InterPro" id="IPR020807">
    <property type="entry name" value="PKS_DH"/>
</dbReference>
<protein>
    <submittedName>
        <fullName evidence="9">Polyketide synthase PksL</fullName>
    </submittedName>
</protein>
<dbReference type="InterPro" id="IPR016035">
    <property type="entry name" value="Acyl_Trfase/lysoPLipase"/>
</dbReference>
<feature type="compositionally biased region" description="Polar residues" evidence="5">
    <location>
        <begin position="1469"/>
        <end position="1479"/>
    </location>
</feature>
<dbReference type="InterPro" id="IPR036736">
    <property type="entry name" value="ACP-like_sf"/>
</dbReference>
<dbReference type="InterPro" id="IPR032821">
    <property type="entry name" value="PKS_assoc"/>
</dbReference>
<dbReference type="InterPro" id="IPR009081">
    <property type="entry name" value="PP-bd_ACP"/>
</dbReference>
<dbReference type="GO" id="GO:0004312">
    <property type="term" value="F:fatty acid synthase activity"/>
    <property type="evidence" value="ECO:0007669"/>
    <property type="project" value="TreeGrafter"/>
</dbReference>
<evidence type="ECO:0000256" key="2">
    <source>
        <dbReference type="ARBA" id="ARBA00022553"/>
    </source>
</evidence>
<dbReference type="Pfam" id="PF21089">
    <property type="entry name" value="PKS_DH_N"/>
    <property type="match status" value="1"/>
</dbReference>
<dbReference type="Pfam" id="PF00550">
    <property type="entry name" value="PP-binding"/>
    <property type="match status" value="2"/>
</dbReference>
<keyword evidence="2" id="KW-0597">Phosphoprotein</keyword>
<dbReference type="SMART" id="SM00822">
    <property type="entry name" value="PKS_KR"/>
    <property type="match status" value="1"/>
</dbReference>
<feature type="compositionally biased region" description="Polar residues" evidence="5">
    <location>
        <begin position="2743"/>
        <end position="2756"/>
    </location>
</feature>
<dbReference type="SMART" id="SM00826">
    <property type="entry name" value="PKS_DH"/>
    <property type="match status" value="1"/>
</dbReference>
<dbReference type="Gene3D" id="1.10.10.2120">
    <property type="match status" value="1"/>
</dbReference>
<dbReference type="InterPro" id="IPR049900">
    <property type="entry name" value="PKS_mFAS_DH"/>
</dbReference>
<dbReference type="RefSeq" id="WP_145089633.1">
    <property type="nucleotide sequence ID" value="NZ_CP036274.1"/>
</dbReference>
<dbReference type="Gene3D" id="3.40.47.10">
    <property type="match status" value="2"/>
</dbReference>
<dbReference type="InterPro" id="IPR057326">
    <property type="entry name" value="KR_dom"/>
</dbReference>
<name>A0A517YCS8_9BACT</name>
<evidence type="ECO:0000313" key="10">
    <source>
        <dbReference type="Proteomes" id="UP000315017"/>
    </source>
</evidence>
<dbReference type="CDD" id="cd08953">
    <property type="entry name" value="KR_2_SDR_x"/>
    <property type="match status" value="1"/>
</dbReference>
<feature type="region of interest" description="C-terminal hotdog fold" evidence="4">
    <location>
        <begin position="2898"/>
        <end position="3044"/>
    </location>
</feature>